<protein>
    <submittedName>
        <fullName evidence="10">ULP_PROTEASE domain-containing protein</fullName>
    </submittedName>
</protein>
<keyword evidence="9" id="KW-1185">Reference proteome</keyword>
<dbReference type="Proteomes" id="UP000274756">
    <property type="component" value="Unassembled WGS sequence"/>
</dbReference>
<dbReference type="Gene3D" id="1.10.418.20">
    <property type="match status" value="1"/>
</dbReference>
<dbReference type="InterPro" id="IPR051947">
    <property type="entry name" value="Sentrin-specific_protease"/>
</dbReference>
<dbReference type="WBParaSite" id="DME_0000527901-mRNA-1">
    <property type="protein sequence ID" value="DME_0000527901-mRNA-1"/>
    <property type="gene ID" value="DME_0000527901"/>
</dbReference>
<dbReference type="InterPro" id="IPR038765">
    <property type="entry name" value="Papain-like_cys_pep_sf"/>
</dbReference>
<proteinExistence type="inferred from homology"/>
<dbReference type="EMBL" id="UYYG01001176">
    <property type="protein sequence ID" value="VDN59105.1"/>
    <property type="molecule type" value="Genomic_DNA"/>
</dbReference>
<keyword evidence="5" id="KW-0378">Hydrolase</keyword>
<dbReference type="PROSITE" id="PS50600">
    <property type="entry name" value="ULP_PROTEASE"/>
    <property type="match status" value="1"/>
</dbReference>
<sequence>MAATKALIRRNRCGIVSNLTSKRKFAYGKFYKRFRYVDLDCGEGLDYVALECGSSDLEILILISSGTSLTSDEFVYFGATRCAVIRPTTIIASGITISVKDSISNERLSFRIAFKHILRAWISEGVAPKGLVLLVSPFCARSVRDNLNISEPNLSSNITFDPQHSHAAFKYLIIDIHNCSMENLLRMQRILDNIQRLRTSANINSQKSIFFSKMREVHYHNLLAEIETVSSSYVSFSDQPSTTLSPLSQAQSTFNGQGTVHQPQRNCVQQSSMYYILKTDNNVQRCPSPAPNVSDSRSTKSTVYSSVSNLVGRPSTFLHTERRTNFFEYMLNSSQRSKQYSTGMERKRYFNPFSTERYGSIPSSSGNMATKKMKMDLENRIVHTIDEDEASSSTGQKLYFSVSNEANSSHANDILMLYPQGERGAISLHFADVEYLKPDQMLNDSIIDFFLKFIHRELIPKERRSSIFIFNSFFYARLTQTSSASGDVFTSAATRSKWVANNYKSVRNWTKNVDIFDMEYVVVPINEDIHCLRYLAIIVRPGSAISAIVNESCNSSNSQMVKIMNKDYGKKPEKNEYQQKQCLRFKKAQIIIFDSLVDGHFSKRRHTATILRDYLECEFNDKKKDYSLEQYYCKERIEKILPRFLPQQKNYTDCGLFLLKYSYLFLLRPPLFILHTDSFMRWYPQFTIDGMRNFILDKIKSLCNHEKWVQYEEFSKRFGCEIYSSNMSSSSLFNQLNFVSMRSASPLPLRRTLSADDIESSYIRNISRRAVTP</sequence>
<accession>A0A158Q4N4</accession>
<dbReference type="Pfam" id="PF02902">
    <property type="entry name" value="Peptidase_C48"/>
    <property type="match status" value="1"/>
</dbReference>
<evidence type="ECO:0000256" key="1">
    <source>
        <dbReference type="ARBA" id="ARBA00005234"/>
    </source>
</evidence>
<dbReference type="SUPFAM" id="SSF54001">
    <property type="entry name" value="Cysteine proteinases"/>
    <property type="match status" value="1"/>
</dbReference>
<keyword evidence="2" id="KW-0597">Phosphoprotein</keyword>
<reference evidence="10" key="1">
    <citation type="submission" date="2016-04" db="UniProtKB">
        <authorList>
            <consortium name="WormBaseParasite"/>
        </authorList>
    </citation>
    <scope>IDENTIFICATION</scope>
</reference>
<evidence type="ECO:0000256" key="5">
    <source>
        <dbReference type="ARBA" id="ARBA00022801"/>
    </source>
</evidence>
<dbReference type="GO" id="GO:0005737">
    <property type="term" value="C:cytoplasm"/>
    <property type="evidence" value="ECO:0007669"/>
    <property type="project" value="TreeGrafter"/>
</dbReference>
<evidence type="ECO:0000259" key="6">
    <source>
        <dbReference type="PROSITE" id="PS50600"/>
    </source>
</evidence>
<reference evidence="7 9" key="2">
    <citation type="submission" date="2018-11" db="EMBL/GenBank/DDBJ databases">
        <authorList>
            <consortium name="Pathogen Informatics"/>
        </authorList>
    </citation>
    <scope>NUCLEOTIDE SEQUENCE [LARGE SCALE GENOMIC DNA]</scope>
</reference>
<feature type="domain" description="Ubiquitin-like protease family profile" evidence="6">
    <location>
        <begin position="426"/>
        <end position="665"/>
    </location>
</feature>
<evidence type="ECO:0000256" key="2">
    <source>
        <dbReference type="ARBA" id="ARBA00022553"/>
    </source>
</evidence>
<comment type="similarity">
    <text evidence="1">Belongs to the peptidase C48 family.</text>
</comment>
<dbReference type="Gene3D" id="3.30.310.130">
    <property type="entry name" value="Ubiquitin-related"/>
    <property type="match status" value="1"/>
</dbReference>
<dbReference type="GO" id="GO:0006508">
    <property type="term" value="P:proteolysis"/>
    <property type="evidence" value="ECO:0007669"/>
    <property type="project" value="UniProtKB-KW"/>
</dbReference>
<dbReference type="Proteomes" id="UP000038040">
    <property type="component" value="Unplaced"/>
</dbReference>
<dbReference type="STRING" id="318479.A0A158Q4N4"/>
<evidence type="ECO:0000256" key="4">
    <source>
        <dbReference type="ARBA" id="ARBA00022786"/>
    </source>
</evidence>
<dbReference type="PANTHER" id="PTHR46896">
    <property type="entry name" value="SENTRIN-SPECIFIC PROTEASE"/>
    <property type="match status" value="1"/>
</dbReference>
<dbReference type="GO" id="GO:0070139">
    <property type="term" value="F:SUMO-specific endopeptidase activity"/>
    <property type="evidence" value="ECO:0007669"/>
    <property type="project" value="TreeGrafter"/>
</dbReference>
<evidence type="ECO:0000256" key="3">
    <source>
        <dbReference type="ARBA" id="ARBA00022670"/>
    </source>
</evidence>
<name>A0A158Q4N4_DRAME</name>
<evidence type="ECO:0000313" key="7">
    <source>
        <dbReference type="EMBL" id="VDN59105.1"/>
    </source>
</evidence>
<evidence type="ECO:0000313" key="9">
    <source>
        <dbReference type="Proteomes" id="UP000274756"/>
    </source>
</evidence>
<dbReference type="PANTHER" id="PTHR46896:SF3">
    <property type="entry name" value="FI06413P-RELATED"/>
    <property type="match status" value="1"/>
</dbReference>
<keyword evidence="3" id="KW-0645">Protease</keyword>
<gene>
    <name evidence="7" type="ORF">DME_LOCUS9078</name>
</gene>
<dbReference type="AlphaFoldDB" id="A0A158Q4N4"/>
<organism evidence="8 10">
    <name type="scientific">Dracunculus medinensis</name>
    <name type="common">Guinea worm</name>
    <dbReference type="NCBI Taxonomy" id="318479"/>
    <lineage>
        <taxon>Eukaryota</taxon>
        <taxon>Metazoa</taxon>
        <taxon>Ecdysozoa</taxon>
        <taxon>Nematoda</taxon>
        <taxon>Chromadorea</taxon>
        <taxon>Rhabditida</taxon>
        <taxon>Spirurina</taxon>
        <taxon>Dracunculoidea</taxon>
        <taxon>Dracunculidae</taxon>
        <taxon>Dracunculus</taxon>
    </lineage>
</organism>
<evidence type="ECO:0000313" key="8">
    <source>
        <dbReference type="Proteomes" id="UP000038040"/>
    </source>
</evidence>
<dbReference type="GO" id="GO:0016926">
    <property type="term" value="P:protein desumoylation"/>
    <property type="evidence" value="ECO:0007669"/>
    <property type="project" value="TreeGrafter"/>
</dbReference>
<dbReference type="GO" id="GO:0005634">
    <property type="term" value="C:nucleus"/>
    <property type="evidence" value="ECO:0007669"/>
    <property type="project" value="TreeGrafter"/>
</dbReference>
<keyword evidence="4" id="KW-0833">Ubl conjugation pathway</keyword>
<dbReference type="InterPro" id="IPR003653">
    <property type="entry name" value="Peptidase_C48_C"/>
</dbReference>
<dbReference type="OrthoDB" id="442460at2759"/>
<evidence type="ECO:0000313" key="10">
    <source>
        <dbReference type="WBParaSite" id="DME_0000527901-mRNA-1"/>
    </source>
</evidence>